<dbReference type="GO" id="GO:0004519">
    <property type="term" value="F:endonuclease activity"/>
    <property type="evidence" value="ECO:0007669"/>
    <property type="project" value="UniProtKB-KW"/>
</dbReference>
<dbReference type="PANTHER" id="PTHR30408:SF12">
    <property type="entry name" value="TYPE I RESTRICTION ENZYME MJAVIII SPECIFICITY SUBUNIT"/>
    <property type="match status" value="1"/>
</dbReference>
<dbReference type="CDD" id="cd17282">
    <property type="entry name" value="RMtype1_S_Eco16444ORF1681_TRD1-CR1_like"/>
    <property type="match status" value="1"/>
</dbReference>
<dbReference type="CDD" id="cd17275">
    <property type="entry name" value="RMtype1_S_MjaORF132P-TRD1-CR1_like"/>
    <property type="match status" value="1"/>
</dbReference>
<feature type="domain" description="Type I restriction modification DNA specificity" evidence="4">
    <location>
        <begin position="6"/>
        <end position="174"/>
    </location>
</feature>
<keyword evidence="6" id="KW-1185">Reference proteome</keyword>
<keyword evidence="5" id="KW-0540">Nuclease</keyword>
<dbReference type="InterPro" id="IPR052021">
    <property type="entry name" value="Type-I_RS_S_subunit"/>
</dbReference>
<evidence type="ECO:0000313" key="6">
    <source>
        <dbReference type="Proteomes" id="UP001525890"/>
    </source>
</evidence>
<keyword evidence="5" id="KW-0255">Endonuclease</keyword>
<name>A0ABT2MNJ3_9CYAN</name>
<dbReference type="GO" id="GO:0016787">
    <property type="term" value="F:hydrolase activity"/>
    <property type="evidence" value="ECO:0007669"/>
    <property type="project" value="UniProtKB-KW"/>
</dbReference>
<dbReference type="InterPro" id="IPR044946">
    <property type="entry name" value="Restrct_endonuc_typeI_TRD_sf"/>
</dbReference>
<keyword evidence="3" id="KW-0238">DNA-binding</keyword>
<keyword evidence="5" id="KW-0378">Hydrolase</keyword>
<dbReference type="Pfam" id="PF01420">
    <property type="entry name" value="Methylase_S"/>
    <property type="match status" value="2"/>
</dbReference>
<sequence>MTTEIWRKNNLISLVKVMKSGGTPDTSKESFYNGEIPFVTIEDMSGSQKYLLNTTKRITNEGLKKSNAWLVPENSLLYSIYATLGLVRINTLRVATNQAILAMIVDDELIKQEYLYYWLEYIHDSVINLSSQTTQSNLSASAVKRFIVYHPQDKKEQEKIAEVLSTVDRAIAQTEVLIAKQQRIKTGLMQDLLTKGIDENGNIRSEETHEFKDSAIGRIPVEWDVKTLADLAEVDRGKFTHRPRNDPKFYGGDHPFIQTGDITSHIGRIVYKYTQTLNDRGTLVSKEFPKNTIAVTIAANIADTAILGISMFFPDSVVGVKVFKPNNTRFVEMMIRHFKPVLDGLAPQSAQKNINLEVLRPLKIPTPKPQEQRIIGELYNSLDSSQANEELILQKLSALKTGLMQDLLTGKVRVTPLLENSGGTDS</sequence>
<accession>A0ABT2MNJ3</accession>
<dbReference type="Gene3D" id="1.10.287.1120">
    <property type="entry name" value="Bipartite methylase S protein"/>
    <property type="match status" value="1"/>
</dbReference>
<dbReference type="SUPFAM" id="SSF116734">
    <property type="entry name" value="DNA methylase specificity domain"/>
    <property type="match status" value="2"/>
</dbReference>
<dbReference type="PANTHER" id="PTHR30408">
    <property type="entry name" value="TYPE-1 RESTRICTION ENZYME ECOKI SPECIFICITY PROTEIN"/>
    <property type="match status" value="1"/>
</dbReference>
<comment type="similarity">
    <text evidence="1">Belongs to the type-I restriction system S methylase family.</text>
</comment>
<evidence type="ECO:0000256" key="2">
    <source>
        <dbReference type="ARBA" id="ARBA00022747"/>
    </source>
</evidence>
<keyword evidence="2" id="KW-0680">Restriction system</keyword>
<dbReference type="EMBL" id="JAMXFF010000002">
    <property type="protein sequence ID" value="MCT7965002.1"/>
    <property type="molecule type" value="Genomic_DNA"/>
</dbReference>
<gene>
    <name evidence="5" type="ORF">NG799_01480</name>
</gene>
<dbReference type="RefSeq" id="WP_368004757.1">
    <property type="nucleotide sequence ID" value="NZ_JAMXFF010000002.1"/>
</dbReference>
<dbReference type="Gene3D" id="3.90.220.20">
    <property type="entry name" value="DNA methylase specificity domains"/>
    <property type="match status" value="2"/>
</dbReference>
<feature type="domain" description="Type I restriction modification DNA specificity" evidence="4">
    <location>
        <begin position="220"/>
        <end position="396"/>
    </location>
</feature>
<dbReference type="InterPro" id="IPR000055">
    <property type="entry name" value="Restrct_endonuc_typeI_TRD"/>
</dbReference>
<evidence type="ECO:0000256" key="1">
    <source>
        <dbReference type="ARBA" id="ARBA00010923"/>
    </source>
</evidence>
<reference evidence="5 6" key="1">
    <citation type="journal article" date="2022" name="Front. Microbiol.">
        <title>High genomic differentiation and limited gene flow indicate recent cryptic speciation within the genus Laspinema (cyanobacteria).</title>
        <authorList>
            <person name="Stanojkovic A."/>
            <person name="Skoupy S."/>
            <person name="Skaloud P."/>
            <person name="Dvorak P."/>
        </authorList>
    </citation>
    <scope>NUCLEOTIDE SEQUENCE [LARGE SCALE GENOMIC DNA]</scope>
    <source>
        <strain evidence="5 6">D2a</strain>
    </source>
</reference>
<comment type="caution">
    <text evidence="5">The sequence shown here is derived from an EMBL/GenBank/DDBJ whole genome shotgun (WGS) entry which is preliminary data.</text>
</comment>
<organism evidence="5 6">
    <name type="scientific">Laspinema palackyanum D2a</name>
    <dbReference type="NCBI Taxonomy" id="2953684"/>
    <lineage>
        <taxon>Bacteria</taxon>
        <taxon>Bacillati</taxon>
        <taxon>Cyanobacteriota</taxon>
        <taxon>Cyanophyceae</taxon>
        <taxon>Oscillatoriophycideae</taxon>
        <taxon>Oscillatoriales</taxon>
        <taxon>Laspinemataceae</taxon>
        <taxon>Laspinema</taxon>
        <taxon>Laspinema palackyanum</taxon>
    </lineage>
</organism>
<evidence type="ECO:0000259" key="4">
    <source>
        <dbReference type="Pfam" id="PF01420"/>
    </source>
</evidence>
<proteinExistence type="inferred from homology"/>
<evidence type="ECO:0000313" key="5">
    <source>
        <dbReference type="EMBL" id="MCT7965002.1"/>
    </source>
</evidence>
<dbReference type="EC" id="3.1.21.-" evidence="5"/>
<evidence type="ECO:0000256" key="3">
    <source>
        <dbReference type="ARBA" id="ARBA00023125"/>
    </source>
</evidence>
<protein>
    <submittedName>
        <fullName evidence="5">Restriction endonuclease subunit S</fullName>
        <ecNumber evidence="5">3.1.21.-</ecNumber>
    </submittedName>
</protein>
<dbReference type="Proteomes" id="UP001525890">
    <property type="component" value="Unassembled WGS sequence"/>
</dbReference>